<keyword evidence="3" id="KW-1185">Reference proteome</keyword>
<feature type="domain" description="Cysteine-rich CPCC" evidence="1">
    <location>
        <begin position="6"/>
        <end position="43"/>
    </location>
</feature>
<organism evidence="2 3">
    <name type="scientific">Permianibacter aggregans</name>
    <dbReference type="NCBI Taxonomy" id="1510150"/>
    <lineage>
        <taxon>Bacteria</taxon>
        <taxon>Pseudomonadati</taxon>
        <taxon>Pseudomonadota</taxon>
        <taxon>Gammaproteobacteria</taxon>
        <taxon>Pseudomonadales</taxon>
        <taxon>Pseudomonadaceae</taxon>
        <taxon>Permianibacter</taxon>
    </lineage>
</organism>
<dbReference type="Proteomes" id="UP000295375">
    <property type="component" value="Unassembled WGS sequence"/>
</dbReference>
<dbReference type="EMBL" id="SNYM01000011">
    <property type="protein sequence ID" value="TDQ47161.1"/>
    <property type="molecule type" value="Genomic_DNA"/>
</dbReference>
<accession>A0A4R6UJY7</accession>
<dbReference type="AlphaFoldDB" id="A0A4R6UJY7"/>
<evidence type="ECO:0000259" key="1">
    <source>
        <dbReference type="Pfam" id="PF14206"/>
    </source>
</evidence>
<dbReference type="Pfam" id="PF14206">
    <property type="entry name" value="Cys_rich_CPCC"/>
    <property type="match status" value="1"/>
</dbReference>
<dbReference type="InterPro" id="IPR025983">
    <property type="entry name" value="Cys_rich_CPCC"/>
</dbReference>
<evidence type="ECO:0000313" key="2">
    <source>
        <dbReference type="EMBL" id="TDQ47161.1"/>
    </source>
</evidence>
<protein>
    <submittedName>
        <fullName evidence="2">Cysteine-rich CPCC protein</fullName>
    </submittedName>
</protein>
<name>A0A4R6UJY7_9GAMM</name>
<evidence type="ECO:0000313" key="3">
    <source>
        <dbReference type="Proteomes" id="UP000295375"/>
    </source>
</evidence>
<gene>
    <name evidence="2" type="ORF">EV696_11189</name>
</gene>
<proteinExistence type="predicted"/>
<sequence>MGWELDTPSGANHGLTIREGRANFLKFGACEPEMVKHVVSTEQRKLFEYRPDSNAI</sequence>
<reference evidence="2 3" key="1">
    <citation type="submission" date="2019-03" db="EMBL/GenBank/DDBJ databases">
        <title>Genomic Encyclopedia of Type Strains, Phase IV (KMG-IV): sequencing the most valuable type-strain genomes for metagenomic binning, comparative biology and taxonomic classification.</title>
        <authorList>
            <person name="Goeker M."/>
        </authorList>
    </citation>
    <scope>NUCLEOTIDE SEQUENCE [LARGE SCALE GENOMIC DNA]</scope>
    <source>
        <strain evidence="2 3">DSM 103792</strain>
    </source>
</reference>
<comment type="caution">
    <text evidence="2">The sequence shown here is derived from an EMBL/GenBank/DDBJ whole genome shotgun (WGS) entry which is preliminary data.</text>
</comment>